<dbReference type="PROSITE" id="PS51257">
    <property type="entry name" value="PROKAR_LIPOPROTEIN"/>
    <property type="match status" value="1"/>
</dbReference>
<proteinExistence type="predicted"/>
<name>A0A511SV26_MYXFU</name>
<reference evidence="1 4" key="2">
    <citation type="submission" date="2019-07" db="EMBL/GenBank/DDBJ databases">
        <title>Whole genome shotgun sequence of Myxococcus fulvus NBRC 100333.</title>
        <authorList>
            <person name="Hosoyama A."/>
            <person name="Uohara A."/>
            <person name="Ohji S."/>
            <person name="Ichikawa N."/>
        </authorList>
    </citation>
    <scope>NUCLEOTIDE SEQUENCE [LARGE SCALE GENOMIC DNA]</scope>
    <source>
        <strain evidence="1 4">NBRC 100333</strain>
    </source>
</reference>
<gene>
    <name evidence="1" type="ORF">MFU01_01900</name>
    <name evidence="2" type="ORF">SAMN05443572_1011302</name>
</gene>
<evidence type="ECO:0008006" key="5">
    <source>
        <dbReference type="Google" id="ProtNLM"/>
    </source>
</evidence>
<dbReference type="Proteomes" id="UP000321514">
    <property type="component" value="Unassembled WGS sequence"/>
</dbReference>
<keyword evidence="3" id="KW-1185">Reference proteome</keyword>
<organism evidence="1 4">
    <name type="scientific">Myxococcus fulvus</name>
    <dbReference type="NCBI Taxonomy" id="33"/>
    <lineage>
        <taxon>Bacteria</taxon>
        <taxon>Pseudomonadati</taxon>
        <taxon>Myxococcota</taxon>
        <taxon>Myxococcia</taxon>
        <taxon>Myxococcales</taxon>
        <taxon>Cystobacterineae</taxon>
        <taxon>Myxococcaceae</taxon>
        <taxon>Myxococcus</taxon>
    </lineage>
</organism>
<dbReference type="EMBL" id="BJXR01000006">
    <property type="protein sequence ID" value="GEN05153.1"/>
    <property type="molecule type" value="Genomic_DNA"/>
</dbReference>
<comment type="caution">
    <text evidence="1">The sequence shown here is derived from an EMBL/GenBank/DDBJ whole genome shotgun (WGS) entry which is preliminary data.</text>
</comment>
<dbReference type="STRING" id="1334629.MFUL124B02_07420"/>
<evidence type="ECO:0000313" key="1">
    <source>
        <dbReference type="EMBL" id="GEN05153.1"/>
    </source>
</evidence>
<dbReference type="RefSeq" id="WP_245772145.1">
    <property type="nucleotide sequence ID" value="NZ_BJXR01000006.1"/>
</dbReference>
<dbReference type="Proteomes" id="UP000183760">
    <property type="component" value="Unassembled WGS sequence"/>
</dbReference>
<dbReference type="AlphaFoldDB" id="A0A511SV26"/>
<reference evidence="2 3" key="1">
    <citation type="submission" date="2016-10" db="EMBL/GenBank/DDBJ databases">
        <authorList>
            <person name="Varghese N."/>
            <person name="Submissions S."/>
        </authorList>
    </citation>
    <scope>NUCLEOTIDE SEQUENCE [LARGE SCALE GENOMIC DNA]</scope>
    <source>
        <strain evidence="2 3">DSM 16525</strain>
    </source>
</reference>
<accession>A0A511SV26</accession>
<dbReference type="EMBL" id="FOIB01000001">
    <property type="protein sequence ID" value="SET16563.1"/>
    <property type="molecule type" value="Genomic_DNA"/>
</dbReference>
<evidence type="ECO:0000313" key="3">
    <source>
        <dbReference type="Proteomes" id="UP000183760"/>
    </source>
</evidence>
<evidence type="ECO:0000313" key="2">
    <source>
        <dbReference type="EMBL" id="SET16563.1"/>
    </source>
</evidence>
<sequence>MSPGIRATSVSSVRPFRGLALAAVLVAGLCACGDEGGRLEGSVSPLLDLRYTRSEAVLAEGELSINFVKPQGPGVNTLLKVSARVGDMIPEGYTGGLDINLAEVLEGGAQRGAIGRSVLDEPARVFPPLERGSLVVQRIPTAQGQRISGEFHVTFVNGTDIYSGRTIFGSFEATVP</sequence>
<evidence type="ECO:0000313" key="4">
    <source>
        <dbReference type="Proteomes" id="UP000321514"/>
    </source>
</evidence>
<protein>
    <recommendedName>
        <fullName evidence="5">Lipoprotein</fullName>
    </recommendedName>
</protein>